<sequence>MTKQGIQESEIAFKKSGVSIISRDEAKNISEGAFLPKEWVRKVALGRE</sequence>
<dbReference type="Proteomes" id="UP000005237">
    <property type="component" value="Unassembled WGS sequence"/>
</dbReference>
<dbReference type="EnsemblMetazoa" id="CJA34391.1">
    <property type="protein sequence ID" value="CJA34391.1"/>
    <property type="gene ID" value="WBGene00210238"/>
</dbReference>
<dbReference type="AlphaFoldDB" id="A0A8R1IJV1"/>
<reference evidence="1" key="2">
    <citation type="submission" date="2022-06" db="UniProtKB">
        <authorList>
            <consortium name="EnsemblMetazoa"/>
        </authorList>
    </citation>
    <scope>IDENTIFICATION</scope>
    <source>
        <strain evidence="1">DF5081</strain>
    </source>
</reference>
<evidence type="ECO:0000313" key="1">
    <source>
        <dbReference type="EnsemblMetazoa" id="CJA34391.1"/>
    </source>
</evidence>
<name>A0A8R1IJV1_CAEJA</name>
<evidence type="ECO:0000313" key="2">
    <source>
        <dbReference type="Proteomes" id="UP000005237"/>
    </source>
</evidence>
<proteinExistence type="predicted"/>
<reference evidence="2" key="1">
    <citation type="submission" date="2010-08" db="EMBL/GenBank/DDBJ databases">
        <authorList>
            <consortium name="Caenorhabditis japonica Sequencing Consortium"/>
            <person name="Wilson R.K."/>
        </authorList>
    </citation>
    <scope>NUCLEOTIDE SEQUENCE [LARGE SCALE GENOMIC DNA]</scope>
    <source>
        <strain evidence="2">DF5081</strain>
    </source>
</reference>
<protein>
    <submittedName>
        <fullName evidence="1">Uncharacterized protein</fullName>
    </submittedName>
</protein>
<organism evidence="1 2">
    <name type="scientific">Caenorhabditis japonica</name>
    <dbReference type="NCBI Taxonomy" id="281687"/>
    <lineage>
        <taxon>Eukaryota</taxon>
        <taxon>Metazoa</taxon>
        <taxon>Ecdysozoa</taxon>
        <taxon>Nematoda</taxon>
        <taxon>Chromadorea</taxon>
        <taxon>Rhabditida</taxon>
        <taxon>Rhabditina</taxon>
        <taxon>Rhabditomorpha</taxon>
        <taxon>Rhabditoidea</taxon>
        <taxon>Rhabditidae</taxon>
        <taxon>Peloderinae</taxon>
        <taxon>Caenorhabditis</taxon>
    </lineage>
</organism>
<accession>A0A8R1IJV1</accession>
<keyword evidence="2" id="KW-1185">Reference proteome</keyword>